<accession>A0A7G7MCV4</accession>
<reference evidence="1 2" key="1">
    <citation type="submission" date="2020-08" db="EMBL/GenBank/DDBJ databases">
        <authorList>
            <person name="Mo P."/>
        </authorList>
    </citation>
    <scope>NUCLEOTIDE SEQUENCE [LARGE SCALE GENOMIC DNA]</scope>
    <source>
        <strain evidence="1 2">CGMCC 4.1532</strain>
    </source>
</reference>
<dbReference type="AlphaFoldDB" id="A0A7G7MCV4"/>
<dbReference type="EMBL" id="CP060131">
    <property type="protein sequence ID" value="QNG50615.1"/>
    <property type="molecule type" value="Genomic_DNA"/>
</dbReference>
<dbReference type="Proteomes" id="UP000515728">
    <property type="component" value="Chromosome"/>
</dbReference>
<dbReference type="RefSeq" id="WP_185717377.1">
    <property type="nucleotide sequence ID" value="NZ_BAAAWI010000001.1"/>
</dbReference>
<protein>
    <submittedName>
        <fullName evidence="1">Uncharacterized protein</fullName>
    </submittedName>
</protein>
<dbReference type="KEGG" id="ppel:H6H00_20605"/>
<organism evidence="1 2">
    <name type="scientific">Pseudonocardia petroleophila</name>
    <dbReference type="NCBI Taxonomy" id="37331"/>
    <lineage>
        <taxon>Bacteria</taxon>
        <taxon>Bacillati</taxon>
        <taxon>Actinomycetota</taxon>
        <taxon>Actinomycetes</taxon>
        <taxon>Pseudonocardiales</taxon>
        <taxon>Pseudonocardiaceae</taxon>
        <taxon>Pseudonocardia</taxon>
    </lineage>
</organism>
<proteinExistence type="predicted"/>
<sequence length="90" mass="9441">MRSGGVRATGGHAATAALQRVREGRRDPVALAAPLAVGCAVVATARPRPRWAPVAAVSVLVVLRVAELRRAGFRRAGFRRAGFCRAGRAL</sequence>
<name>A0A7G7MCV4_9PSEU</name>
<evidence type="ECO:0000313" key="1">
    <source>
        <dbReference type="EMBL" id="QNG50615.1"/>
    </source>
</evidence>
<keyword evidence="2" id="KW-1185">Reference proteome</keyword>
<gene>
    <name evidence="1" type="ORF">H6H00_20605</name>
</gene>
<evidence type="ECO:0000313" key="2">
    <source>
        <dbReference type="Proteomes" id="UP000515728"/>
    </source>
</evidence>